<evidence type="ECO:0000256" key="2">
    <source>
        <dbReference type="SAM" id="MobiDB-lite"/>
    </source>
</evidence>
<name>A0A927K2L6_9ACTN</name>
<gene>
    <name evidence="4" type="ORF">IE331_07085</name>
</gene>
<dbReference type="PANTHER" id="PTHR48090:SF7">
    <property type="entry name" value="RFBJ PROTEIN"/>
    <property type="match status" value="1"/>
</dbReference>
<evidence type="ECO:0000313" key="4">
    <source>
        <dbReference type="EMBL" id="MBD8869382.1"/>
    </source>
</evidence>
<feature type="compositionally biased region" description="Basic and acidic residues" evidence="2">
    <location>
        <begin position="284"/>
        <end position="303"/>
    </location>
</feature>
<proteinExistence type="inferred from homology"/>
<dbReference type="EMBL" id="JACYXZ010000002">
    <property type="protein sequence ID" value="MBD8869382.1"/>
    <property type="molecule type" value="Genomic_DNA"/>
</dbReference>
<dbReference type="InterPro" id="IPR001173">
    <property type="entry name" value="Glyco_trans_2-like"/>
</dbReference>
<feature type="region of interest" description="Disordered" evidence="2">
    <location>
        <begin position="1"/>
        <end position="45"/>
    </location>
</feature>
<feature type="compositionally biased region" description="Gly residues" evidence="2">
    <location>
        <begin position="22"/>
        <end position="32"/>
    </location>
</feature>
<dbReference type="Gene3D" id="3.90.550.10">
    <property type="entry name" value="Spore Coat Polysaccharide Biosynthesis Protein SpsA, Chain A"/>
    <property type="match status" value="1"/>
</dbReference>
<sequence length="330" mass="35435">MRVTRRASGHEHHNHNHTQRGTGDGAHAGHPGGARRSGRPARPRVSLVVPTLNEARNLREVMPRLPQVHEVILVDGGSVDDTVAVARELMPDITVVTQTRRGKGNALACGFAEVTGDVVVMFDADGSADPEEIPRFVAALVAGADFAKGSRFREGGGSVDITPIRRLGNGFLNRRANALFGTAFTDLCYGYNAFWADVVPVLALPEPALAPRPDGAMHWGDGFEIETMINCRIAAADLRITEVPSVELERIWGVSNLNAVKDGLRVLRTMYAERRRAATPTGTHRAEDPVDPVDRNGDRDGDRSGGQVPAQRSAGSVPEGRPSSRARAAS</sequence>
<reference evidence="4" key="1">
    <citation type="submission" date="2020-09" db="EMBL/GenBank/DDBJ databases">
        <title>Nocardioides sp. strain MJB4 16S ribosomal RNA gene Genome sequencing and assembly.</title>
        <authorList>
            <person name="Kim I."/>
        </authorList>
    </citation>
    <scope>NUCLEOTIDE SEQUENCE</scope>
    <source>
        <strain evidence="4">MJB4</strain>
    </source>
</reference>
<evidence type="ECO:0000313" key="5">
    <source>
        <dbReference type="Proteomes" id="UP000616839"/>
    </source>
</evidence>
<dbReference type="PANTHER" id="PTHR48090">
    <property type="entry name" value="UNDECAPRENYL-PHOSPHATE 4-DEOXY-4-FORMAMIDO-L-ARABINOSE TRANSFERASE-RELATED"/>
    <property type="match status" value="1"/>
</dbReference>
<dbReference type="Pfam" id="PF00535">
    <property type="entry name" value="Glycos_transf_2"/>
    <property type="match status" value="1"/>
</dbReference>
<comment type="caution">
    <text evidence="4">The sequence shown here is derived from an EMBL/GenBank/DDBJ whole genome shotgun (WGS) entry which is preliminary data.</text>
</comment>
<feature type="region of interest" description="Disordered" evidence="2">
    <location>
        <begin position="276"/>
        <end position="330"/>
    </location>
</feature>
<feature type="compositionally biased region" description="Basic residues" evidence="2">
    <location>
        <begin position="1"/>
        <end position="18"/>
    </location>
</feature>
<dbReference type="AlphaFoldDB" id="A0A927K2L6"/>
<dbReference type="InterPro" id="IPR050256">
    <property type="entry name" value="Glycosyltransferase_2"/>
</dbReference>
<dbReference type="CDD" id="cd04179">
    <property type="entry name" value="DPM_DPG-synthase_like"/>
    <property type="match status" value="1"/>
</dbReference>
<dbReference type="InterPro" id="IPR029044">
    <property type="entry name" value="Nucleotide-diphossugar_trans"/>
</dbReference>
<keyword evidence="5" id="KW-1185">Reference proteome</keyword>
<dbReference type="RefSeq" id="WP_192142039.1">
    <property type="nucleotide sequence ID" value="NZ_JACYXZ010000002.1"/>
</dbReference>
<evidence type="ECO:0000256" key="1">
    <source>
        <dbReference type="ARBA" id="ARBA00006739"/>
    </source>
</evidence>
<dbReference type="Proteomes" id="UP000616839">
    <property type="component" value="Unassembled WGS sequence"/>
</dbReference>
<comment type="similarity">
    <text evidence="1">Belongs to the glycosyltransferase 2 family.</text>
</comment>
<evidence type="ECO:0000259" key="3">
    <source>
        <dbReference type="Pfam" id="PF00535"/>
    </source>
</evidence>
<dbReference type="SUPFAM" id="SSF53448">
    <property type="entry name" value="Nucleotide-diphospho-sugar transferases"/>
    <property type="match status" value="1"/>
</dbReference>
<accession>A0A927K2L6</accession>
<protein>
    <submittedName>
        <fullName evidence="4">Glycosyltransferase family 2 protein</fullName>
    </submittedName>
</protein>
<organism evidence="4 5">
    <name type="scientific">Nocardioides donggukensis</name>
    <dbReference type="NCBI Taxonomy" id="2774019"/>
    <lineage>
        <taxon>Bacteria</taxon>
        <taxon>Bacillati</taxon>
        <taxon>Actinomycetota</taxon>
        <taxon>Actinomycetes</taxon>
        <taxon>Propionibacteriales</taxon>
        <taxon>Nocardioidaceae</taxon>
        <taxon>Nocardioides</taxon>
    </lineage>
</organism>
<feature type="domain" description="Glycosyltransferase 2-like" evidence="3">
    <location>
        <begin position="46"/>
        <end position="185"/>
    </location>
</feature>